<dbReference type="EMBL" id="JACAPU010000012">
    <property type="protein sequence ID" value="NWB46667.1"/>
    <property type="molecule type" value="Genomic_DNA"/>
</dbReference>
<proteinExistence type="predicted"/>
<evidence type="ECO:0000313" key="1">
    <source>
        <dbReference type="EMBL" id="NWB46667.1"/>
    </source>
</evidence>
<sequence length="143" mass="15132">MQWTHRFSPPQLVQGLALLAALAGALTWSSLLLKPTSSLLPEGLPQAAGSRSDNPALQWFSNQPAVLDIKVSGVMAGVHGAVAILSLNDGPPRSFLAGEVLSQGVRLLAIEPEGIVVERGKEKLQLNVTRLSAAPFLPKLTRP</sequence>
<reference evidence="1 2" key="1">
    <citation type="submission" date="2020-04" db="EMBL/GenBank/DDBJ databases">
        <title>Molecular characterization of pseudomonads from Agaricus bisporus reveal novel blotch 2 pathogens in Western Europe.</title>
        <authorList>
            <person name="Taparia T."/>
            <person name="Krijger M."/>
            <person name="Haynes E."/>
            <person name="Elpinstone J.G."/>
            <person name="Noble R."/>
            <person name="Van Der Wolf J."/>
        </authorList>
    </citation>
    <scope>NUCLEOTIDE SEQUENCE [LARGE SCALE GENOMIC DNA]</scope>
    <source>
        <strain evidence="1 2">F1001</strain>
    </source>
</reference>
<organism evidence="1 2">
    <name type="scientific">Pseudomonas gingeri</name>
    <dbReference type="NCBI Taxonomy" id="117681"/>
    <lineage>
        <taxon>Bacteria</taxon>
        <taxon>Pseudomonadati</taxon>
        <taxon>Pseudomonadota</taxon>
        <taxon>Gammaproteobacteria</taxon>
        <taxon>Pseudomonadales</taxon>
        <taxon>Pseudomonadaceae</taxon>
        <taxon>Pseudomonas</taxon>
    </lineage>
</organism>
<protein>
    <submittedName>
        <fullName evidence="1">General secretion pathway protein GspC</fullName>
    </submittedName>
</protein>
<dbReference type="AlphaFoldDB" id="A0A7Y7WC52"/>
<accession>A0A7Y7WC52</accession>
<dbReference type="Proteomes" id="UP000582981">
    <property type="component" value="Unassembled WGS sequence"/>
</dbReference>
<evidence type="ECO:0000313" key="2">
    <source>
        <dbReference type="Proteomes" id="UP000582981"/>
    </source>
</evidence>
<name>A0A7Y7WC52_9PSED</name>
<gene>
    <name evidence="1" type="ORF">HX829_09185</name>
</gene>
<dbReference type="RefSeq" id="WP_100941094.1">
    <property type="nucleotide sequence ID" value="NZ_JACAPU010000012.1"/>
</dbReference>
<comment type="caution">
    <text evidence="1">The sequence shown here is derived from an EMBL/GenBank/DDBJ whole genome shotgun (WGS) entry which is preliminary data.</text>
</comment>